<feature type="non-terminal residue" evidence="2">
    <location>
        <position position="131"/>
    </location>
</feature>
<gene>
    <name evidence="2" type="ORF">UY33_C0037G0008</name>
</gene>
<reference evidence="2 3" key="1">
    <citation type="journal article" date="2015" name="Nature">
        <title>rRNA introns, odd ribosomes, and small enigmatic genomes across a large radiation of phyla.</title>
        <authorList>
            <person name="Brown C.T."/>
            <person name="Hug L.A."/>
            <person name="Thomas B.C."/>
            <person name="Sharon I."/>
            <person name="Castelle C.J."/>
            <person name="Singh A."/>
            <person name="Wilkins M.J."/>
            <person name="Williams K.H."/>
            <person name="Banfield J.F."/>
        </authorList>
    </citation>
    <scope>NUCLEOTIDE SEQUENCE [LARGE SCALE GENOMIC DNA]</scope>
</reference>
<keyword evidence="1" id="KW-0812">Transmembrane</keyword>
<keyword evidence="1" id="KW-1133">Transmembrane helix</keyword>
<dbReference type="Proteomes" id="UP000034637">
    <property type="component" value="Unassembled WGS sequence"/>
</dbReference>
<protein>
    <submittedName>
        <fullName evidence="2">Uncharacterized protein</fullName>
    </submittedName>
</protein>
<dbReference type="AlphaFoldDB" id="A0A0G1UY40"/>
<proteinExistence type="predicted"/>
<comment type="caution">
    <text evidence="2">The sequence shown here is derived from an EMBL/GenBank/DDBJ whole genome shotgun (WGS) entry which is preliminary data.</text>
</comment>
<name>A0A0G1UY40_9BACT</name>
<accession>A0A0G1UY40</accession>
<dbReference type="EMBL" id="LCPP01000037">
    <property type="protein sequence ID" value="KKU99077.1"/>
    <property type="molecule type" value="Genomic_DNA"/>
</dbReference>
<keyword evidence="1" id="KW-0472">Membrane</keyword>
<evidence type="ECO:0000313" key="3">
    <source>
        <dbReference type="Proteomes" id="UP000034637"/>
    </source>
</evidence>
<sequence>MEILTWPIIGFIFFLVLFGLRIVNQYERAVKGKGYLLVNEQRELVGKEAIEGGNVVYMPMNEIPVMGDDFEEIDTEPVGEPDNKPGKAVAEKAQYKQMSPEDWERAYANGTPHWALDMDPSRFAQQFAEKI</sequence>
<evidence type="ECO:0000256" key="1">
    <source>
        <dbReference type="SAM" id="Phobius"/>
    </source>
</evidence>
<feature type="transmembrane region" description="Helical" evidence="1">
    <location>
        <begin position="6"/>
        <end position="23"/>
    </location>
</feature>
<organism evidence="2 3">
    <name type="scientific">Candidatus Amesbacteria bacterium GW2011_GWA1_48_9</name>
    <dbReference type="NCBI Taxonomy" id="1618355"/>
    <lineage>
        <taxon>Bacteria</taxon>
        <taxon>Candidatus Amesiibacteriota</taxon>
    </lineage>
</organism>
<evidence type="ECO:0000313" key="2">
    <source>
        <dbReference type="EMBL" id="KKU99077.1"/>
    </source>
</evidence>